<dbReference type="RefSeq" id="WP_238681093.1">
    <property type="nucleotide sequence ID" value="NZ_JAKKFD010000044.1"/>
</dbReference>
<accession>A0ABS9N869</accession>
<proteinExistence type="predicted"/>
<protein>
    <recommendedName>
        <fullName evidence="1">Bacterial Death-like domain-containing protein</fullName>
    </recommendedName>
</protein>
<dbReference type="PANTHER" id="PTHR46832">
    <property type="entry name" value="5'-METHYLTHIOADENOSINE/S-ADENOSYLHOMOCYSTEINE NUCLEOSIDASE"/>
    <property type="match status" value="1"/>
</dbReference>
<dbReference type="SUPFAM" id="SSF53167">
    <property type="entry name" value="Purine and uridine phosphorylases"/>
    <property type="match status" value="1"/>
</dbReference>
<dbReference type="PANTHER" id="PTHR46832:SF1">
    <property type="entry name" value="5'-METHYLTHIOADENOSINE_S-ADENOSYLHOMOCYSTEINE NUCLEOSIDASE"/>
    <property type="match status" value="1"/>
</dbReference>
<organism evidence="2 3">
    <name type="scientific">Micromonospora trifolii</name>
    <dbReference type="NCBI Taxonomy" id="2911208"/>
    <lineage>
        <taxon>Bacteria</taxon>
        <taxon>Bacillati</taxon>
        <taxon>Actinomycetota</taxon>
        <taxon>Actinomycetes</taxon>
        <taxon>Micromonosporales</taxon>
        <taxon>Micromonosporaceae</taxon>
        <taxon>Micromonospora</taxon>
    </lineage>
</organism>
<name>A0ABS9N869_9ACTN</name>
<dbReference type="Pfam" id="PF20690">
    <property type="entry name" value="bDLD3"/>
    <property type="match status" value="1"/>
</dbReference>
<feature type="domain" description="Bacterial Death-like" evidence="1">
    <location>
        <begin position="346"/>
        <end position="416"/>
    </location>
</feature>
<evidence type="ECO:0000313" key="3">
    <source>
        <dbReference type="Proteomes" id="UP001201629"/>
    </source>
</evidence>
<gene>
    <name evidence="2" type="ORF">NIE79_004732</name>
</gene>
<reference evidence="2 3" key="1">
    <citation type="submission" date="2022-01" db="EMBL/GenBank/DDBJ databases">
        <authorList>
            <person name="Riesco R."/>
            <person name="Trujillo M.E."/>
        </authorList>
    </citation>
    <scope>NUCLEOTIDE SEQUENCE [LARGE SCALE GENOMIC DNA]</scope>
    <source>
        <strain evidence="2 3">NIE79</strain>
    </source>
</reference>
<dbReference type="InterPro" id="IPR048915">
    <property type="entry name" value="bDLD3"/>
</dbReference>
<dbReference type="EMBL" id="JAKKFD010000044">
    <property type="protein sequence ID" value="MCG5446164.1"/>
    <property type="molecule type" value="Genomic_DNA"/>
</dbReference>
<comment type="caution">
    <text evidence="2">The sequence shown here is derived from an EMBL/GenBank/DDBJ whole genome shotgun (WGS) entry which is preliminary data.</text>
</comment>
<dbReference type="Proteomes" id="UP001201629">
    <property type="component" value="Unassembled WGS sequence"/>
</dbReference>
<keyword evidence="3" id="KW-1185">Reference proteome</keyword>
<evidence type="ECO:0000313" key="2">
    <source>
        <dbReference type="EMBL" id="MCG5446164.1"/>
    </source>
</evidence>
<sequence>MSLVDVLVIAALPEEYDAAQSAANGVGAGRWRERNVNGLTPYLTGEYQAPAGNRITVALARPTGMGGRRTGPIATTLTDLLQPTCLAMCGVCAGNPDDTAPGDVIVAAPAYEYDEGKHAGGAFQGAHQQYPLNDRWLRAAQDFDPSVLPSHGGATEQESAIWFLERLHRGHDARQHPARPRYFPTGTWSERLARLESGGLIEWQKGDWALTTLGSAKIERILADDVDGPDRLPFMVEAGPMASGSAVVQDPEIWSNLKNMGARKILGLEMEAATIATVAHEREVPHWLVAKGVMDNADFAKDDRFKRFAARASAEVLFELLCRVLPLRPGGRNAPIPGPLKEAIQGDVKLYIVQRLHFDWQDLADLVGVPGFERARFTPGDEPRALWEWLEVRGRLADLPAALTEVGRADLGDRLRPHVRS</sequence>
<evidence type="ECO:0000259" key="1">
    <source>
        <dbReference type="Pfam" id="PF20690"/>
    </source>
</evidence>
<dbReference type="Gene3D" id="3.40.50.1580">
    <property type="entry name" value="Nucleoside phosphorylase domain"/>
    <property type="match status" value="1"/>
</dbReference>
<dbReference type="InterPro" id="IPR035994">
    <property type="entry name" value="Nucleoside_phosphorylase_sf"/>
</dbReference>